<feature type="signal peptide" evidence="5">
    <location>
        <begin position="1"/>
        <end position="22"/>
    </location>
</feature>
<reference evidence="7 8" key="1">
    <citation type="submission" date="2024-04" db="EMBL/GenBank/DDBJ databases">
        <title>Draft genome sequence of Pseudophaeobacter arcticus NBRC 116598.</title>
        <authorList>
            <person name="Miyakawa T."/>
            <person name="Kusuya Y."/>
            <person name="Miura T."/>
        </authorList>
    </citation>
    <scope>NUCLEOTIDE SEQUENCE [LARGE SCALE GENOMIC DNA]</scope>
    <source>
        <strain evidence="7 8">SU-CL00105</strain>
    </source>
</reference>
<dbReference type="InterPro" id="IPR050330">
    <property type="entry name" value="Bact_OuterMem_StrucFunc"/>
</dbReference>
<dbReference type="Pfam" id="PF00691">
    <property type="entry name" value="OmpA"/>
    <property type="match status" value="1"/>
</dbReference>
<dbReference type="InterPro" id="IPR036737">
    <property type="entry name" value="OmpA-like_sf"/>
</dbReference>
<proteinExistence type="predicted"/>
<keyword evidence="3" id="KW-0998">Cell outer membrane</keyword>
<evidence type="ECO:0000259" key="6">
    <source>
        <dbReference type="PROSITE" id="PS51123"/>
    </source>
</evidence>
<keyword evidence="5" id="KW-0732">Signal</keyword>
<dbReference type="EMBL" id="BAABWU010000013">
    <property type="protein sequence ID" value="GAA6197629.1"/>
    <property type="molecule type" value="Genomic_DNA"/>
</dbReference>
<sequence length="341" mass="35706">MRLGPAVLALGSCLTLAFSAVAAQAQSGGEAALRLPAGATARSERETALGTYALPVGAFSAAGIPLRLQEGHILRRTWHLQGDTTVLQVLDVLRSQLVEQGYEILFQCETRQCGGFDFRFGIEVVPAPDMVVSLSDYHFLAAQKQTVAATADLATAGQATAEPAAARQVVSLLVSRSGTVTYIQLIEVSPEKQAPLALVTAETPASALPLQAQTQTALGLANRLEQQGHVVLAGVVFGTGGEALGQDAIASLEQLAGYLEEQPQAQILVVGHTDSVGGLEDNKSLSLRRASVVKETLVQTYGVSDGRIEVAGAGYMAPIASNLTAAGREKNRRVEVVLLSR</sequence>
<dbReference type="InterPro" id="IPR006665">
    <property type="entry name" value="OmpA-like"/>
</dbReference>
<gene>
    <name evidence="7" type="ORF">NBRC116598_30730</name>
</gene>
<dbReference type="PROSITE" id="PS51123">
    <property type="entry name" value="OMPA_2"/>
    <property type="match status" value="1"/>
</dbReference>
<feature type="chain" id="PRO_5046737257" evidence="5">
    <location>
        <begin position="23"/>
        <end position="341"/>
    </location>
</feature>
<dbReference type="Proteomes" id="UP001441944">
    <property type="component" value="Unassembled WGS sequence"/>
</dbReference>
<protein>
    <submittedName>
        <fullName evidence="7">OmpA family protein</fullName>
    </submittedName>
</protein>
<evidence type="ECO:0000256" key="1">
    <source>
        <dbReference type="ARBA" id="ARBA00004442"/>
    </source>
</evidence>
<evidence type="ECO:0000313" key="8">
    <source>
        <dbReference type="Proteomes" id="UP001441944"/>
    </source>
</evidence>
<comment type="subcellular location">
    <subcellularLocation>
        <location evidence="1">Cell outer membrane</location>
    </subcellularLocation>
</comment>
<dbReference type="SUPFAM" id="SSF103088">
    <property type="entry name" value="OmpA-like"/>
    <property type="match status" value="1"/>
</dbReference>
<dbReference type="InterPro" id="IPR006664">
    <property type="entry name" value="OMP_bac"/>
</dbReference>
<evidence type="ECO:0000256" key="5">
    <source>
        <dbReference type="SAM" id="SignalP"/>
    </source>
</evidence>
<dbReference type="RefSeq" id="WP_353401307.1">
    <property type="nucleotide sequence ID" value="NZ_BAABWU010000013.1"/>
</dbReference>
<accession>A0ABQ0APE7</accession>
<organism evidence="7 8">
    <name type="scientific">Pseudophaeobacter arcticus</name>
    <dbReference type="NCBI Taxonomy" id="385492"/>
    <lineage>
        <taxon>Bacteria</taxon>
        <taxon>Pseudomonadati</taxon>
        <taxon>Pseudomonadota</taxon>
        <taxon>Alphaproteobacteria</taxon>
        <taxon>Rhodobacterales</taxon>
        <taxon>Paracoccaceae</taxon>
        <taxon>Pseudophaeobacter</taxon>
    </lineage>
</organism>
<dbReference type="PRINTS" id="PR01021">
    <property type="entry name" value="OMPADOMAIN"/>
</dbReference>
<dbReference type="PANTHER" id="PTHR30329">
    <property type="entry name" value="STATOR ELEMENT OF FLAGELLAR MOTOR COMPLEX"/>
    <property type="match status" value="1"/>
</dbReference>
<comment type="caution">
    <text evidence="7">The sequence shown here is derived from an EMBL/GenBank/DDBJ whole genome shotgun (WGS) entry which is preliminary data.</text>
</comment>
<evidence type="ECO:0000313" key="7">
    <source>
        <dbReference type="EMBL" id="GAA6197629.1"/>
    </source>
</evidence>
<dbReference type="Gene3D" id="3.30.1330.60">
    <property type="entry name" value="OmpA-like domain"/>
    <property type="match status" value="1"/>
</dbReference>
<keyword evidence="2 4" id="KW-0472">Membrane</keyword>
<feature type="domain" description="OmpA-like" evidence="6">
    <location>
        <begin position="224"/>
        <end position="341"/>
    </location>
</feature>
<evidence type="ECO:0000256" key="4">
    <source>
        <dbReference type="PROSITE-ProRule" id="PRU00473"/>
    </source>
</evidence>
<name>A0ABQ0APE7_9RHOB</name>
<evidence type="ECO:0000256" key="2">
    <source>
        <dbReference type="ARBA" id="ARBA00023136"/>
    </source>
</evidence>
<dbReference type="PANTHER" id="PTHR30329:SF21">
    <property type="entry name" value="LIPOPROTEIN YIAD-RELATED"/>
    <property type="match status" value="1"/>
</dbReference>
<evidence type="ECO:0000256" key="3">
    <source>
        <dbReference type="ARBA" id="ARBA00023237"/>
    </source>
</evidence>
<dbReference type="CDD" id="cd07185">
    <property type="entry name" value="OmpA_C-like"/>
    <property type="match status" value="1"/>
</dbReference>
<keyword evidence="8" id="KW-1185">Reference proteome</keyword>